<feature type="region of interest" description="Disordered" evidence="1">
    <location>
        <begin position="52"/>
        <end position="80"/>
    </location>
</feature>
<reference evidence="2 3" key="1">
    <citation type="submission" date="2021-06" db="EMBL/GenBank/DDBJ databases">
        <authorList>
            <person name="Palmer J.M."/>
        </authorList>
    </citation>
    <scope>NUCLEOTIDE SEQUENCE [LARGE SCALE GENOMIC DNA]</scope>
    <source>
        <strain evidence="3">if_2019</strain>
        <tissue evidence="2">Muscle</tissue>
    </source>
</reference>
<keyword evidence="3" id="KW-1185">Reference proteome</keyword>
<sequence length="80" mass="9377">MLLTTSCSLCEARCDIRHFRQMRGKKEREREGEADYTHGPGLYAWSSLCAVPAKGDPSERERDWEREKEMEMERETGDHT</sequence>
<name>A0ABV0V666_9TELE</name>
<proteinExistence type="predicted"/>
<accession>A0ABV0V666</accession>
<organism evidence="2 3">
    <name type="scientific">Ilyodon furcidens</name>
    <name type="common">goldbreast splitfin</name>
    <dbReference type="NCBI Taxonomy" id="33524"/>
    <lineage>
        <taxon>Eukaryota</taxon>
        <taxon>Metazoa</taxon>
        <taxon>Chordata</taxon>
        <taxon>Craniata</taxon>
        <taxon>Vertebrata</taxon>
        <taxon>Euteleostomi</taxon>
        <taxon>Actinopterygii</taxon>
        <taxon>Neopterygii</taxon>
        <taxon>Teleostei</taxon>
        <taxon>Neoteleostei</taxon>
        <taxon>Acanthomorphata</taxon>
        <taxon>Ovalentaria</taxon>
        <taxon>Atherinomorphae</taxon>
        <taxon>Cyprinodontiformes</taxon>
        <taxon>Goodeidae</taxon>
        <taxon>Ilyodon</taxon>
    </lineage>
</organism>
<protein>
    <submittedName>
        <fullName evidence="2">Uncharacterized protein</fullName>
    </submittedName>
</protein>
<evidence type="ECO:0000313" key="2">
    <source>
        <dbReference type="EMBL" id="MEQ2252140.1"/>
    </source>
</evidence>
<gene>
    <name evidence="2" type="ORF">ILYODFUR_018649</name>
</gene>
<dbReference type="Proteomes" id="UP001482620">
    <property type="component" value="Unassembled WGS sequence"/>
</dbReference>
<feature type="compositionally biased region" description="Basic and acidic residues" evidence="1">
    <location>
        <begin position="56"/>
        <end position="80"/>
    </location>
</feature>
<evidence type="ECO:0000256" key="1">
    <source>
        <dbReference type="SAM" id="MobiDB-lite"/>
    </source>
</evidence>
<dbReference type="EMBL" id="JAHRIQ010094508">
    <property type="protein sequence ID" value="MEQ2252140.1"/>
    <property type="molecule type" value="Genomic_DNA"/>
</dbReference>
<evidence type="ECO:0000313" key="3">
    <source>
        <dbReference type="Proteomes" id="UP001482620"/>
    </source>
</evidence>
<comment type="caution">
    <text evidence="2">The sequence shown here is derived from an EMBL/GenBank/DDBJ whole genome shotgun (WGS) entry which is preliminary data.</text>
</comment>